<protein>
    <recommendedName>
        <fullName evidence="4">TnsA endonuclease N-terminal domain-containing protein</fullName>
    </recommendedName>
</protein>
<keyword evidence="3" id="KW-1185">Reference proteome</keyword>
<evidence type="ECO:0000313" key="3">
    <source>
        <dbReference type="Proteomes" id="UP001597033"/>
    </source>
</evidence>
<dbReference type="Proteomes" id="UP001597033">
    <property type="component" value="Unassembled WGS sequence"/>
</dbReference>
<comment type="caution">
    <text evidence="2">The sequence shown here is derived from an EMBL/GenBank/DDBJ whole genome shotgun (WGS) entry which is preliminary data.</text>
</comment>
<dbReference type="RefSeq" id="WP_162375452.1">
    <property type="nucleotide sequence ID" value="NZ_JBHTKN010000003.1"/>
</dbReference>
<keyword evidence="1" id="KW-1133">Transmembrane helix</keyword>
<name>A0ABW3LXZ7_9GAMM</name>
<evidence type="ECO:0000256" key="1">
    <source>
        <dbReference type="SAM" id="Phobius"/>
    </source>
</evidence>
<organism evidence="2 3">
    <name type="scientific">Pseudoxanthomonas kaohsiungensis</name>
    <dbReference type="NCBI Taxonomy" id="283923"/>
    <lineage>
        <taxon>Bacteria</taxon>
        <taxon>Pseudomonadati</taxon>
        <taxon>Pseudomonadota</taxon>
        <taxon>Gammaproteobacteria</taxon>
        <taxon>Lysobacterales</taxon>
        <taxon>Lysobacteraceae</taxon>
        <taxon>Pseudoxanthomonas</taxon>
    </lineage>
</organism>
<dbReference type="EMBL" id="JBHTKN010000003">
    <property type="protein sequence ID" value="MFD1041964.1"/>
    <property type="molecule type" value="Genomic_DNA"/>
</dbReference>
<proteinExistence type="predicted"/>
<reference evidence="3" key="1">
    <citation type="journal article" date="2019" name="Int. J. Syst. Evol. Microbiol.">
        <title>The Global Catalogue of Microorganisms (GCM) 10K type strain sequencing project: providing services to taxonomists for standard genome sequencing and annotation.</title>
        <authorList>
            <consortium name="The Broad Institute Genomics Platform"/>
            <consortium name="The Broad Institute Genome Sequencing Center for Infectious Disease"/>
            <person name="Wu L."/>
            <person name="Ma J."/>
        </authorList>
    </citation>
    <scope>NUCLEOTIDE SEQUENCE [LARGE SCALE GENOMIC DNA]</scope>
    <source>
        <strain evidence="3">CCUG 55854</strain>
    </source>
</reference>
<gene>
    <name evidence="2" type="ORF">ACFQ2N_06340</name>
</gene>
<accession>A0ABW3LXZ7</accession>
<feature type="transmembrane region" description="Helical" evidence="1">
    <location>
        <begin position="210"/>
        <end position="232"/>
    </location>
</feature>
<keyword evidence="1" id="KW-0812">Transmembrane</keyword>
<evidence type="ECO:0000313" key="2">
    <source>
        <dbReference type="EMBL" id="MFD1041964.1"/>
    </source>
</evidence>
<evidence type="ECO:0008006" key="4">
    <source>
        <dbReference type="Google" id="ProtNLM"/>
    </source>
</evidence>
<sequence length="250" mass="28773">MLENSENGAAHAAPRKEAVPVDLASPLHNAHPRHFTARELSRTERKRLDVFSFRSCKENRQVDVIGPFQLGFRLQLEFDPSVTAVTERPRYLEVGEKQVELSFWWRHNTGREHFALLIPDADTLPGSDGRRRPRQIDRLRAAAHGAGIDLQLVTEDQVRNREHHVELAFQLLPWVQSASWLKADLVMRHEVITAVRRYARCTIDQLQQDLAMFPPSHVLIVVAELIYLGVLTTDATRRLMRRSLIWSTAR</sequence>
<keyword evidence="1" id="KW-0472">Membrane</keyword>